<name>A0A1M7NXR8_9BACT</name>
<reference evidence="1 2" key="1">
    <citation type="submission" date="2016-11" db="EMBL/GenBank/DDBJ databases">
        <authorList>
            <person name="Jaros S."/>
            <person name="Januszkiewicz K."/>
            <person name="Wedrychowicz H."/>
        </authorList>
    </citation>
    <scope>NUCLEOTIDE SEQUENCE [LARGE SCALE GENOMIC DNA]</scope>
    <source>
        <strain evidence="1 2">CGMCC 1.6102</strain>
    </source>
</reference>
<gene>
    <name evidence="1" type="ORF">SAMN04488057_106164</name>
</gene>
<dbReference type="Proteomes" id="UP000184513">
    <property type="component" value="Unassembled WGS sequence"/>
</dbReference>
<evidence type="ECO:0000313" key="1">
    <source>
        <dbReference type="EMBL" id="SHN09031.1"/>
    </source>
</evidence>
<protein>
    <recommendedName>
        <fullName evidence="3">Outer membrane protein beta-barrel domain-containing protein</fullName>
    </recommendedName>
</protein>
<organism evidence="1 2">
    <name type="scientific">Cyclobacterium lianum</name>
    <dbReference type="NCBI Taxonomy" id="388280"/>
    <lineage>
        <taxon>Bacteria</taxon>
        <taxon>Pseudomonadati</taxon>
        <taxon>Bacteroidota</taxon>
        <taxon>Cytophagia</taxon>
        <taxon>Cytophagales</taxon>
        <taxon>Cyclobacteriaceae</taxon>
        <taxon>Cyclobacterium</taxon>
    </lineage>
</organism>
<dbReference type="EMBL" id="FRCY01000006">
    <property type="protein sequence ID" value="SHN09031.1"/>
    <property type="molecule type" value="Genomic_DNA"/>
</dbReference>
<dbReference type="AlphaFoldDB" id="A0A1M7NXR8"/>
<proteinExistence type="predicted"/>
<accession>A0A1M7NXR8</accession>
<evidence type="ECO:0000313" key="2">
    <source>
        <dbReference type="Proteomes" id="UP000184513"/>
    </source>
</evidence>
<sequence>MFDPEFTPTNLRQEVFWDKSVSMRIGYRYQKPEGGFFLRAGYTPMLNFEGSEFAEKSIRVFPFNVGISLGKSF</sequence>
<keyword evidence="2" id="KW-1185">Reference proteome</keyword>
<evidence type="ECO:0008006" key="3">
    <source>
        <dbReference type="Google" id="ProtNLM"/>
    </source>
</evidence>